<reference evidence="10 11" key="1">
    <citation type="journal article" date="2017" name="Mol. Ecol.">
        <title>Comparative and population genomic landscape of Phellinus noxius: A hypervariable fungus causing root rot in trees.</title>
        <authorList>
            <person name="Chung C.L."/>
            <person name="Lee T.J."/>
            <person name="Akiba M."/>
            <person name="Lee H.H."/>
            <person name="Kuo T.H."/>
            <person name="Liu D."/>
            <person name="Ke H.M."/>
            <person name="Yokoi T."/>
            <person name="Roa M.B."/>
            <person name="Lu M.J."/>
            <person name="Chang Y.Y."/>
            <person name="Ann P.J."/>
            <person name="Tsai J.N."/>
            <person name="Chen C.Y."/>
            <person name="Tzean S.S."/>
            <person name="Ota Y."/>
            <person name="Hattori T."/>
            <person name="Sahashi N."/>
            <person name="Liou R.F."/>
            <person name="Kikuchi T."/>
            <person name="Tsai I.J."/>
        </authorList>
    </citation>
    <scope>NUCLEOTIDE SEQUENCE [LARGE SCALE GENOMIC DNA]</scope>
    <source>
        <strain evidence="10 11">FFPRI411160</strain>
    </source>
</reference>
<gene>
    <name evidence="10" type="ORF">PNOK_0062900</name>
</gene>
<dbReference type="PROSITE" id="PS00300">
    <property type="entry name" value="SRP54"/>
    <property type="match status" value="1"/>
</dbReference>
<dbReference type="Pfam" id="PF04086">
    <property type="entry name" value="SRP-alpha_N"/>
    <property type="match status" value="1"/>
</dbReference>
<keyword evidence="11" id="KW-1185">Reference proteome</keyword>
<dbReference type="InterPro" id="IPR042101">
    <property type="entry name" value="SRP54_N_sf"/>
</dbReference>
<dbReference type="AlphaFoldDB" id="A0A286UVG8"/>
<dbReference type="InterPro" id="IPR003593">
    <property type="entry name" value="AAA+_ATPase"/>
</dbReference>
<dbReference type="SUPFAM" id="SSF52540">
    <property type="entry name" value="P-loop containing nucleoside triphosphate hydrolases"/>
    <property type="match status" value="1"/>
</dbReference>
<name>A0A286UVG8_9AGAM</name>
<dbReference type="InterPro" id="IPR011012">
    <property type="entry name" value="Longin-like_dom_sf"/>
</dbReference>
<dbReference type="SUPFAM" id="SSF64356">
    <property type="entry name" value="SNARE-like"/>
    <property type="match status" value="1"/>
</dbReference>
<evidence type="ECO:0000256" key="4">
    <source>
        <dbReference type="ARBA" id="ARBA00022824"/>
    </source>
</evidence>
<dbReference type="Pfam" id="PF00448">
    <property type="entry name" value="SRP54"/>
    <property type="match status" value="1"/>
</dbReference>
<dbReference type="FunCoup" id="A0A286UVG8">
    <property type="interactions" value="310"/>
</dbReference>
<keyword evidence="5" id="KW-0342">GTP-binding</keyword>
<dbReference type="FunFam" id="3.40.50.300:FF:000188">
    <property type="entry name" value="signal recognition particle receptor subunit alpha"/>
    <property type="match status" value="1"/>
</dbReference>
<evidence type="ECO:0000259" key="9">
    <source>
        <dbReference type="PROSITE" id="PS00300"/>
    </source>
</evidence>
<evidence type="ECO:0000256" key="3">
    <source>
        <dbReference type="ARBA" id="ARBA00022741"/>
    </source>
</evidence>
<dbReference type="SMART" id="SM00382">
    <property type="entry name" value="AAA"/>
    <property type="match status" value="1"/>
</dbReference>
<dbReference type="Gene3D" id="1.20.120.140">
    <property type="entry name" value="Signal recognition particle SRP54, nucleotide-binding domain"/>
    <property type="match status" value="1"/>
</dbReference>
<feature type="compositionally biased region" description="Basic residues" evidence="8">
    <location>
        <begin position="202"/>
        <end position="213"/>
    </location>
</feature>
<dbReference type="GO" id="GO:0006614">
    <property type="term" value="P:SRP-dependent cotranslational protein targeting to membrane"/>
    <property type="evidence" value="ECO:0007669"/>
    <property type="project" value="InterPro"/>
</dbReference>
<feature type="compositionally biased region" description="Basic residues" evidence="8">
    <location>
        <begin position="235"/>
        <end position="244"/>
    </location>
</feature>
<dbReference type="CDD" id="cd14826">
    <property type="entry name" value="SR_alpha_SRX"/>
    <property type="match status" value="1"/>
</dbReference>
<dbReference type="GO" id="GO:0005785">
    <property type="term" value="C:signal recognition particle receptor complex"/>
    <property type="evidence" value="ECO:0007669"/>
    <property type="project" value="InterPro"/>
</dbReference>
<dbReference type="Gene3D" id="3.30.450.60">
    <property type="match status" value="1"/>
</dbReference>
<dbReference type="OrthoDB" id="1727884at2759"/>
<evidence type="ECO:0000256" key="5">
    <source>
        <dbReference type="ARBA" id="ARBA00023134"/>
    </source>
</evidence>
<comment type="similarity">
    <text evidence="2">Belongs to the GTP-binding SRP family.</text>
</comment>
<dbReference type="STRING" id="2282107.A0A286UVG8"/>
<dbReference type="EMBL" id="NBII01000001">
    <property type="protein sequence ID" value="PAV23561.1"/>
    <property type="molecule type" value="Genomic_DNA"/>
</dbReference>
<dbReference type="InterPro" id="IPR013822">
    <property type="entry name" value="Signal_recog_particl_SRP54_hlx"/>
</dbReference>
<feature type="domain" description="SRP54-type proteins GTP-binding" evidence="9">
    <location>
        <begin position="642"/>
        <end position="655"/>
    </location>
</feature>
<dbReference type="PANTHER" id="PTHR43134:SF1">
    <property type="entry name" value="SIGNAL RECOGNITION PARTICLE RECEPTOR SUBUNIT ALPHA"/>
    <property type="match status" value="1"/>
</dbReference>
<evidence type="ECO:0000256" key="6">
    <source>
        <dbReference type="ARBA" id="ARBA00023136"/>
    </source>
</evidence>
<dbReference type="GO" id="GO:0005525">
    <property type="term" value="F:GTP binding"/>
    <property type="evidence" value="ECO:0007669"/>
    <property type="project" value="UniProtKB-KW"/>
</dbReference>
<dbReference type="SMART" id="SM00963">
    <property type="entry name" value="SRP54_N"/>
    <property type="match status" value="1"/>
</dbReference>
<dbReference type="InterPro" id="IPR036225">
    <property type="entry name" value="SRP/SRP_N"/>
</dbReference>
<dbReference type="Proteomes" id="UP000217199">
    <property type="component" value="Unassembled WGS sequence"/>
</dbReference>
<feature type="compositionally biased region" description="Polar residues" evidence="8">
    <location>
        <begin position="181"/>
        <end position="199"/>
    </location>
</feature>
<dbReference type="InParanoid" id="A0A286UVG8"/>
<dbReference type="InterPro" id="IPR007222">
    <property type="entry name" value="Sig_recog_particle_rcpt_asu_N"/>
</dbReference>
<dbReference type="GO" id="GO:0005047">
    <property type="term" value="F:signal recognition particle binding"/>
    <property type="evidence" value="ECO:0007669"/>
    <property type="project" value="InterPro"/>
</dbReference>
<protein>
    <submittedName>
        <fullName evidence="10">P-loop containing nucleoside triphosphate hydrolase</fullName>
    </submittedName>
</protein>
<evidence type="ECO:0000256" key="8">
    <source>
        <dbReference type="SAM" id="MobiDB-lite"/>
    </source>
</evidence>
<evidence type="ECO:0000256" key="7">
    <source>
        <dbReference type="ARBA" id="ARBA00023170"/>
    </source>
</evidence>
<keyword evidence="6" id="KW-0472">Membrane</keyword>
<keyword evidence="4" id="KW-0256">Endoplasmic reticulum</keyword>
<dbReference type="GO" id="GO:0003924">
    <property type="term" value="F:GTPase activity"/>
    <property type="evidence" value="ECO:0007669"/>
    <property type="project" value="InterPro"/>
</dbReference>
<evidence type="ECO:0000313" key="10">
    <source>
        <dbReference type="EMBL" id="PAV23561.1"/>
    </source>
</evidence>
<proteinExistence type="inferred from homology"/>
<comment type="subcellular location">
    <subcellularLocation>
        <location evidence="1">Endoplasmic reticulum membrane</location>
        <topology evidence="1">Peripheral membrane protein</topology>
        <orientation evidence="1">Cytoplasmic side</orientation>
    </subcellularLocation>
</comment>
<organism evidence="10 11">
    <name type="scientific">Pyrrhoderma noxium</name>
    <dbReference type="NCBI Taxonomy" id="2282107"/>
    <lineage>
        <taxon>Eukaryota</taxon>
        <taxon>Fungi</taxon>
        <taxon>Dikarya</taxon>
        <taxon>Basidiomycota</taxon>
        <taxon>Agaricomycotina</taxon>
        <taxon>Agaricomycetes</taxon>
        <taxon>Hymenochaetales</taxon>
        <taxon>Hymenochaetaceae</taxon>
        <taxon>Pyrrhoderma</taxon>
    </lineage>
</organism>
<dbReference type="InterPro" id="IPR000897">
    <property type="entry name" value="SRP54_GTPase_dom"/>
</dbReference>
<dbReference type="CDD" id="cd17876">
    <property type="entry name" value="SRalpha_C"/>
    <property type="match status" value="1"/>
</dbReference>
<dbReference type="SMART" id="SM00962">
    <property type="entry name" value="SRP54"/>
    <property type="match status" value="1"/>
</dbReference>
<dbReference type="FunFam" id="1.20.120.140:FF:000009">
    <property type="entry name" value="Signal sequence receptor alpha subunit"/>
    <property type="match status" value="1"/>
</dbReference>
<sequence>MLDHCSISHKGGLVLWSRSFTPSAAQVVSNPATSPVNSLIRDVLIEGRSSEERYEKDGYSIRWTFVNELELIFVVTYQRILQLTYVEDLLAAIKALFVKLFEPFLTTFVTSLHALSNGPTRANSVQTWDFSKALEGWDRVFDKVLRGIEDKASQDRKTKFKPSARIEAPTTPPSDEATEPAISSDTPLDEQQISRNVQALKNRLRGKGRRRGMGRMESGSGRDIPSASDSDTPSKRKTRTKTQRKWGEEAPTEADMDSLDFSLDKPGSRNVSDIGPVDLSALVDKDSLGTRGQDGLYEVKDWEFAKKPTDDGDADDFVTRALAAQQKIQTQQEKSGSSLGALGSIFARLTGSKTLNESDLKPVLDTMKQHLMKKNVAREIADKICEDVGEGLIGKKVGGFQTINATVRQALSTSLTRILTPNTSTDLLLSIRTKLYSPLASTQQRLPYSIVFVGVNGVGKSTNLSKVCFWLIQNGFKVLIAACDTFRSGAVEQLRVHVRNLGMLDANGPDGKGGVELFERGYGKDAAGIAREAILYAKDNNFDVVLIDTAGRMQDNEPLMRALAKLVATNSPDKIMFVGEALVGNEAVDQLSKFDRALKDFSSASGASGKGRGIDGMLVTKWDTVDDKVGAALSMTYVTGQPIIFVGCGQTYTDLRQLRVSNVVQALLSD</sequence>
<evidence type="ECO:0000313" key="11">
    <source>
        <dbReference type="Proteomes" id="UP000217199"/>
    </source>
</evidence>
<dbReference type="SUPFAM" id="SSF47364">
    <property type="entry name" value="Domain of the SRP/SRP receptor G-proteins"/>
    <property type="match status" value="1"/>
</dbReference>
<evidence type="ECO:0000256" key="2">
    <source>
        <dbReference type="ARBA" id="ARBA00008531"/>
    </source>
</evidence>
<accession>A0A286UVG8</accession>
<dbReference type="PANTHER" id="PTHR43134">
    <property type="entry name" value="SIGNAL RECOGNITION PARTICLE RECEPTOR SUBUNIT ALPHA"/>
    <property type="match status" value="1"/>
</dbReference>
<evidence type="ECO:0000256" key="1">
    <source>
        <dbReference type="ARBA" id="ARBA00004397"/>
    </source>
</evidence>
<dbReference type="GO" id="GO:0006886">
    <property type="term" value="P:intracellular protein transport"/>
    <property type="evidence" value="ECO:0007669"/>
    <property type="project" value="InterPro"/>
</dbReference>
<dbReference type="InterPro" id="IPR027417">
    <property type="entry name" value="P-loop_NTPase"/>
</dbReference>
<feature type="region of interest" description="Disordered" evidence="8">
    <location>
        <begin position="152"/>
        <end position="269"/>
    </location>
</feature>
<keyword evidence="7" id="KW-0675">Receptor</keyword>
<keyword evidence="3" id="KW-0547">Nucleotide-binding</keyword>
<dbReference type="Gene3D" id="3.40.50.300">
    <property type="entry name" value="P-loop containing nucleotide triphosphate hydrolases"/>
    <property type="match status" value="1"/>
</dbReference>
<keyword evidence="10" id="KW-0378">Hydrolase</keyword>
<dbReference type="Pfam" id="PF02881">
    <property type="entry name" value="SRP54_N"/>
    <property type="match status" value="1"/>
</dbReference>
<comment type="caution">
    <text evidence="10">The sequence shown here is derived from an EMBL/GenBank/DDBJ whole genome shotgun (WGS) entry which is preliminary data.</text>
</comment>